<evidence type="ECO:0008006" key="4">
    <source>
        <dbReference type="Google" id="ProtNLM"/>
    </source>
</evidence>
<name>A0AA46W694_CAPOC</name>
<dbReference type="RefSeq" id="WP_264860105.1">
    <property type="nucleotide sequence ID" value="NZ_CP110230.1"/>
</dbReference>
<feature type="signal peptide" evidence="1">
    <location>
        <begin position="1"/>
        <end position="21"/>
    </location>
</feature>
<keyword evidence="1" id="KW-0732">Signal</keyword>
<organism evidence="2 3">
    <name type="scientific">Capnocytophaga ochracea</name>
    <dbReference type="NCBI Taxonomy" id="1018"/>
    <lineage>
        <taxon>Bacteria</taxon>
        <taxon>Pseudomonadati</taxon>
        <taxon>Bacteroidota</taxon>
        <taxon>Flavobacteriia</taxon>
        <taxon>Flavobacteriales</taxon>
        <taxon>Flavobacteriaceae</taxon>
        <taxon>Capnocytophaga</taxon>
    </lineage>
</organism>
<evidence type="ECO:0000313" key="3">
    <source>
        <dbReference type="Proteomes" id="UP001163262"/>
    </source>
</evidence>
<feature type="chain" id="PRO_5041225372" description="DUF4476 domain-containing protein" evidence="1">
    <location>
        <begin position="22"/>
        <end position="215"/>
    </location>
</feature>
<proteinExistence type="predicted"/>
<evidence type="ECO:0000313" key="2">
    <source>
        <dbReference type="EMBL" id="UZD40259.1"/>
    </source>
</evidence>
<dbReference type="EMBL" id="CP110230">
    <property type="protein sequence ID" value="UZD40259.1"/>
    <property type="molecule type" value="Genomic_DNA"/>
</dbReference>
<gene>
    <name evidence="2" type="ORF">OL231_08750</name>
</gene>
<reference evidence="2" key="1">
    <citation type="submission" date="2022-10" db="EMBL/GenBank/DDBJ databases">
        <title>Complete genome sequence of Capnocytophaga ochracea KCOM 2812 isolated from actinomycosis lesion.</title>
        <authorList>
            <person name="Kook J.-K."/>
            <person name="Park S.-N."/>
            <person name="Lim Y.K."/>
        </authorList>
    </citation>
    <scope>NUCLEOTIDE SEQUENCE</scope>
    <source>
        <strain evidence="2">KCOM 28121</strain>
    </source>
</reference>
<evidence type="ECO:0000256" key="1">
    <source>
        <dbReference type="SAM" id="SignalP"/>
    </source>
</evidence>
<sequence length="215" mass="25189">MQYRKLVIFLSLLLFSISLFAQDKHPFDCENFRIGQTYTGQQLIIRLRTIKKDFEIYSVYGYFDKSLEVLNSQLESYGVAQKEREQIIKQIRKMTGWSGKKLQEYGLKEPQNSELISIFNHFDFTNFTQVDPLTVKISLNRVIEKYLSKEKAKEVIEGLLEKNFNCKCAVSYLEDNFCFYQRAGTLIEGYGSIDKSFKDYRAFLKDYLGKCSIGK</sequence>
<dbReference type="AlphaFoldDB" id="A0AA46W694"/>
<protein>
    <recommendedName>
        <fullName evidence="4">DUF4476 domain-containing protein</fullName>
    </recommendedName>
</protein>
<dbReference type="Proteomes" id="UP001163262">
    <property type="component" value="Chromosome"/>
</dbReference>
<accession>A0AA46W694</accession>